<proteinExistence type="predicted"/>
<reference evidence="1" key="1">
    <citation type="submission" date="2018-02" db="EMBL/GenBank/DDBJ databases">
        <title>Rhizophora mucronata_Transcriptome.</title>
        <authorList>
            <person name="Meera S.P."/>
            <person name="Sreeshan A."/>
            <person name="Augustine A."/>
        </authorList>
    </citation>
    <scope>NUCLEOTIDE SEQUENCE</scope>
    <source>
        <tissue evidence="1">Leaf</tissue>
    </source>
</reference>
<evidence type="ECO:0000313" key="1">
    <source>
        <dbReference type="EMBL" id="MBX61321.1"/>
    </source>
</evidence>
<protein>
    <submittedName>
        <fullName evidence="1">Uncharacterized protein</fullName>
    </submittedName>
</protein>
<name>A0A2P2Q2V2_RHIMU</name>
<dbReference type="AlphaFoldDB" id="A0A2P2Q2V2"/>
<organism evidence="1">
    <name type="scientific">Rhizophora mucronata</name>
    <name type="common">Asiatic mangrove</name>
    <dbReference type="NCBI Taxonomy" id="61149"/>
    <lineage>
        <taxon>Eukaryota</taxon>
        <taxon>Viridiplantae</taxon>
        <taxon>Streptophyta</taxon>
        <taxon>Embryophyta</taxon>
        <taxon>Tracheophyta</taxon>
        <taxon>Spermatophyta</taxon>
        <taxon>Magnoliopsida</taxon>
        <taxon>eudicotyledons</taxon>
        <taxon>Gunneridae</taxon>
        <taxon>Pentapetalae</taxon>
        <taxon>rosids</taxon>
        <taxon>fabids</taxon>
        <taxon>Malpighiales</taxon>
        <taxon>Rhizophoraceae</taxon>
        <taxon>Rhizophora</taxon>
    </lineage>
</organism>
<accession>A0A2P2Q2V2</accession>
<dbReference type="EMBL" id="GGEC01080837">
    <property type="protein sequence ID" value="MBX61321.1"/>
    <property type="molecule type" value="Transcribed_RNA"/>
</dbReference>
<sequence>MVISTCSLRLKGPGFSENFHFVNGTPIGFVVSVAAINFPSGRTTICAVTEPTDN</sequence>